<dbReference type="EMBL" id="SWCO01000005">
    <property type="protein sequence ID" value="TKB03511.1"/>
    <property type="molecule type" value="Genomic_DNA"/>
</dbReference>
<comment type="caution">
    <text evidence="3">The sequence shown here is derived from an EMBL/GenBank/DDBJ whole genome shotgun (WGS) entry which is preliminary data.</text>
</comment>
<feature type="domain" description="Glycosyltransferase 2-like" evidence="2">
    <location>
        <begin position="7"/>
        <end position="165"/>
    </location>
</feature>
<dbReference type="GO" id="GO:0016740">
    <property type="term" value="F:transferase activity"/>
    <property type="evidence" value="ECO:0007669"/>
    <property type="project" value="UniProtKB-KW"/>
</dbReference>
<dbReference type="AlphaFoldDB" id="A0A4U0ZBF4"/>
<dbReference type="SUPFAM" id="SSF53448">
    <property type="entry name" value="Nucleotide-diphospho-sugar transferases"/>
    <property type="match status" value="1"/>
</dbReference>
<sequence>MKLIIQIPCYNEEHTLPQTVNDLPTQIEGIDEIEYMIIDDGSSDKTIEVAKSLGVHHIVVNKNNKGLARTFRKGLDECLKRGADIIVNTDGDNQYAGWDVAKLVVPILEGKADVVVGDRKTNDIEHFSPLKKLLQRVGSYVVKKVSGVKVPDAVSGFRAYSREAALQLNIISPFSYTIEALIQSGKKHMAVTHVPVETNAKTRESRLFTSIPKFIERQVTTILRMYTMYQPLRVFVLLGALITLIGLIPIVRFLIFYMMGDGDGHIQSLILGGVLTLLGIITFLIAIIADLINFNRQLIEQTLEKVRRMELQMLDEKKARDDSLKNRS</sequence>
<keyword evidence="1" id="KW-1133">Transmembrane helix</keyword>
<dbReference type="RefSeq" id="WP_136782202.1">
    <property type="nucleotide sequence ID" value="NZ_SWCO01000005.1"/>
</dbReference>
<dbReference type="PANTHER" id="PTHR48090:SF7">
    <property type="entry name" value="RFBJ PROTEIN"/>
    <property type="match status" value="1"/>
</dbReference>
<evidence type="ECO:0000256" key="1">
    <source>
        <dbReference type="SAM" id="Phobius"/>
    </source>
</evidence>
<keyword evidence="3" id="KW-0808">Transferase</keyword>
<dbReference type="Pfam" id="PF00535">
    <property type="entry name" value="Glycos_transf_2"/>
    <property type="match status" value="1"/>
</dbReference>
<dbReference type="CDD" id="cd04179">
    <property type="entry name" value="DPM_DPG-synthase_like"/>
    <property type="match status" value="1"/>
</dbReference>
<proteinExistence type="predicted"/>
<dbReference type="Proteomes" id="UP000305471">
    <property type="component" value="Unassembled WGS sequence"/>
</dbReference>
<dbReference type="InterPro" id="IPR001173">
    <property type="entry name" value="Glyco_trans_2-like"/>
</dbReference>
<evidence type="ECO:0000313" key="4">
    <source>
        <dbReference type="Proteomes" id="UP000305471"/>
    </source>
</evidence>
<dbReference type="Gene3D" id="3.90.550.10">
    <property type="entry name" value="Spore Coat Polysaccharide Biosynthesis Protein SpsA, Chain A"/>
    <property type="match status" value="1"/>
</dbReference>
<dbReference type="InterPro" id="IPR050256">
    <property type="entry name" value="Glycosyltransferase_2"/>
</dbReference>
<keyword evidence="1" id="KW-0472">Membrane</keyword>
<accession>A0A4U0ZBF4</accession>
<protein>
    <submittedName>
        <fullName evidence="3">Glycosyltransferase family 2 protein</fullName>
    </submittedName>
</protein>
<dbReference type="PANTHER" id="PTHR48090">
    <property type="entry name" value="UNDECAPRENYL-PHOSPHATE 4-DEOXY-4-FORMAMIDO-L-ARABINOSE TRANSFERASE-RELATED"/>
    <property type="match status" value="1"/>
</dbReference>
<keyword evidence="1" id="KW-0812">Transmembrane</keyword>
<dbReference type="InterPro" id="IPR029044">
    <property type="entry name" value="Nucleotide-diphossugar_trans"/>
</dbReference>
<dbReference type="OrthoDB" id="9815923at2"/>
<organism evidence="3 4">
    <name type="scientific">Alteromonas portus</name>
    <dbReference type="NCBI Taxonomy" id="2565549"/>
    <lineage>
        <taxon>Bacteria</taxon>
        <taxon>Pseudomonadati</taxon>
        <taxon>Pseudomonadota</taxon>
        <taxon>Gammaproteobacteria</taxon>
        <taxon>Alteromonadales</taxon>
        <taxon>Alteromonadaceae</taxon>
        <taxon>Alteromonas/Salinimonas group</taxon>
        <taxon>Alteromonas</taxon>
    </lineage>
</organism>
<name>A0A4U0ZBF4_9ALTE</name>
<reference evidence="3 4" key="1">
    <citation type="submission" date="2019-04" db="EMBL/GenBank/DDBJ databases">
        <title>Alteromonas portus sp. nov., an alginate lyase-excreting marine bacterium.</title>
        <authorList>
            <person name="Huang H."/>
            <person name="Mo K."/>
            <person name="Bao S."/>
        </authorList>
    </citation>
    <scope>NUCLEOTIDE SEQUENCE [LARGE SCALE GENOMIC DNA]</scope>
    <source>
        <strain evidence="3 4">HB161718</strain>
    </source>
</reference>
<gene>
    <name evidence="3" type="ORF">E5672_10765</name>
</gene>
<feature type="transmembrane region" description="Helical" evidence="1">
    <location>
        <begin position="234"/>
        <end position="257"/>
    </location>
</feature>
<evidence type="ECO:0000313" key="3">
    <source>
        <dbReference type="EMBL" id="TKB03511.1"/>
    </source>
</evidence>
<feature type="transmembrane region" description="Helical" evidence="1">
    <location>
        <begin position="269"/>
        <end position="292"/>
    </location>
</feature>
<evidence type="ECO:0000259" key="2">
    <source>
        <dbReference type="Pfam" id="PF00535"/>
    </source>
</evidence>
<keyword evidence="4" id="KW-1185">Reference proteome</keyword>